<sequence>MKSTTKMAIGGGIALVLVVVAVAAVLFVRGMVGTSEAAHPPCDQLPAAAEVTRALAEHRALAEEITALGKGVGVGAYNPCSEKEDRALIRVTYGSDSEQRAIQDLISTRDGFGVPLYVVES</sequence>
<dbReference type="KEGG" id="kab:B7C62_15375"/>
<dbReference type="AlphaFoldDB" id="A0ABC8BUT4"/>
<dbReference type="RefSeq" id="WP_084747277.1">
    <property type="nucleotide sequence ID" value="NZ_CP020563.1"/>
</dbReference>
<name>A0ABC8BUT4_9ACTN</name>
<protein>
    <recommendedName>
        <fullName evidence="3">SPOR domain-containing protein</fullName>
    </recommendedName>
</protein>
<gene>
    <name evidence="1" type="ORF">B7C62_15375</name>
</gene>
<keyword evidence="2" id="KW-1185">Reference proteome</keyword>
<dbReference type="EMBL" id="CP020563">
    <property type="protein sequence ID" value="ARF73488.1"/>
    <property type="molecule type" value="Genomic_DNA"/>
</dbReference>
<proteinExistence type="predicted"/>
<evidence type="ECO:0000313" key="2">
    <source>
        <dbReference type="Proteomes" id="UP000192251"/>
    </source>
</evidence>
<organism evidence="1 2">
    <name type="scientific">Kitasatospora albolonga</name>
    <dbReference type="NCBI Taxonomy" id="68173"/>
    <lineage>
        <taxon>Bacteria</taxon>
        <taxon>Bacillati</taxon>
        <taxon>Actinomycetota</taxon>
        <taxon>Actinomycetes</taxon>
        <taxon>Kitasatosporales</taxon>
        <taxon>Streptomycetaceae</taxon>
        <taxon>Kitasatospora</taxon>
    </lineage>
</organism>
<evidence type="ECO:0000313" key="1">
    <source>
        <dbReference type="EMBL" id="ARF73488.1"/>
    </source>
</evidence>
<accession>A0ABC8BUT4</accession>
<reference evidence="1 2" key="1">
    <citation type="submission" date="2017-04" db="EMBL/GenBank/DDBJ databases">
        <title>The complete genome sequence of Streptomyces albolongus YIM 101047, the producer of novel bafilomycins and novel odoriferous sesquiterpenoids.</title>
        <authorList>
            <person name="Yin M."/>
            <person name="Jiang Y."/>
        </authorList>
    </citation>
    <scope>NUCLEOTIDE SEQUENCE [LARGE SCALE GENOMIC DNA]</scope>
    <source>
        <strain evidence="1 2">YIM 101047</strain>
    </source>
</reference>
<evidence type="ECO:0008006" key="3">
    <source>
        <dbReference type="Google" id="ProtNLM"/>
    </source>
</evidence>
<dbReference type="Proteomes" id="UP000192251">
    <property type="component" value="Chromosome"/>
</dbReference>